<protein>
    <submittedName>
        <fullName evidence="1">Uncharacterized protein</fullName>
    </submittedName>
</protein>
<organism evidence="1 2">
    <name type="scientific">Dryococelus australis</name>
    <dbReference type="NCBI Taxonomy" id="614101"/>
    <lineage>
        <taxon>Eukaryota</taxon>
        <taxon>Metazoa</taxon>
        <taxon>Ecdysozoa</taxon>
        <taxon>Arthropoda</taxon>
        <taxon>Hexapoda</taxon>
        <taxon>Insecta</taxon>
        <taxon>Pterygota</taxon>
        <taxon>Neoptera</taxon>
        <taxon>Polyneoptera</taxon>
        <taxon>Phasmatodea</taxon>
        <taxon>Verophasmatodea</taxon>
        <taxon>Anareolatae</taxon>
        <taxon>Phasmatidae</taxon>
        <taxon>Eurycanthinae</taxon>
        <taxon>Dryococelus</taxon>
    </lineage>
</organism>
<dbReference type="Proteomes" id="UP001159363">
    <property type="component" value="Chromosome 2"/>
</dbReference>
<sequence>MLFTFLPVTYHHLIRTQSIQHYDLLLTYVSKAIRSLRLLCFINHCTLKVNKQSHKLIPTSPFSKCVVRRGDFTFRCFFGVHWISRKWKWFQATKEYHPFSSISYERFSKCVSFTELTESKPPNLLSLAKKMENKLTQLKKNRLTAML</sequence>
<name>A0ABQ9I9V8_9NEOP</name>
<evidence type="ECO:0000313" key="2">
    <source>
        <dbReference type="Proteomes" id="UP001159363"/>
    </source>
</evidence>
<accession>A0ABQ9I9V8</accession>
<evidence type="ECO:0000313" key="1">
    <source>
        <dbReference type="EMBL" id="KAJ8892688.1"/>
    </source>
</evidence>
<dbReference type="EMBL" id="JARBHB010000002">
    <property type="protein sequence ID" value="KAJ8892688.1"/>
    <property type="molecule type" value="Genomic_DNA"/>
</dbReference>
<proteinExistence type="predicted"/>
<reference evidence="1 2" key="1">
    <citation type="submission" date="2023-02" db="EMBL/GenBank/DDBJ databases">
        <title>LHISI_Scaffold_Assembly.</title>
        <authorList>
            <person name="Stuart O.P."/>
            <person name="Cleave R."/>
            <person name="Magrath M.J.L."/>
            <person name="Mikheyev A.S."/>
        </authorList>
    </citation>
    <scope>NUCLEOTIDE SEQUENCE [LARGE SCALE GENOMIC DNA]</scope>
    <source>
        <strain evidence="1">Daus_M_001</strain>
        <tissue evidence="1">Leg muscle</tissue>
    </source>
</reference>
<gene>
    <name evidence="1" type="ORF">PR048_005269</name>
</gene>
<keyword evidence="2" id="KW-1185">Reference proteome</keyword>
<comment type="caution">
    <text evidence="1">The sequence shown here is derived from an EMBL/GenBank/DDBJ whole genome shotgun (WGS) entry which is preliminary data.</text>
</comment>